<dbReference type="Proteomes" id="UP001172778">
    <property type="component" value="Unassembled WGS sequence"/>
</dbReference>
<evidence type="ECO:0000313" key="3">
    <source>
        <dbReference type="Proteomes" id="UP001172778"/>
    </source>
</evidence>
<name>A0ABT7DV98_9NEIS</name>
<proteinExistence type="predicted"/>
<gene>
    <name evidence="2" type="ORF">PZA18_08025</name>
</gene>
<dbReference type="InterPro" id="IPR036291">
    <property type="entry name" value="NAD(P)-bd_dom_sf"/>
</dbReference>
<protein>
    <submittedName>
        <fullName evidence="2">NAD-dependent epimerase/dehydratase family protein</fullName>
    </submittedName>
</protein>
<evidence type="ECO:0000313" key="2">
    <source>
        <dbReference type="EMBL" id="MDK2123990.1"/>
    </source>
</evidence>
<dbReference type="InterPro" id="IPR001509">
    <property type="entry name" value="Epimerase_deHydtase"/>
</dbReference>
<dbReference type="Gene3D" id="3.40.50.720">
    <property type="entry name" value="NAD(P)-binding Rossmann-like Domain"/>
    <property type="match status" value="1"/>
</dbReference>
<evidence type="ECO:0000259" key="1">
    <source>
        <dbReference type="Pfam" id="PF01370"/>
    </source>
</evidence>
<dbReference type="SUPFAM" id="SSF51735">
    <property type="entry name" value="NAD(P)-binding Rossmann-fold domains"/>
    <property type="match status" value="1"/>
</dbReference>
<dbReference type="EMBL" id="JARRAF010000007">
    <property type="protein sequence ID" value="MDK2123990.1"/>
    <property type="molecule type" value="Genomic_DNA"/>
</dbReference>
<reference evidence="2" key="1">
    <citation type="submission" date="2023-03" db="EMBL/GenBank/DDBJ databases">
        <title>Chitinimonas shenzhenensis gen. nov., sp. nov., a novel member of family Burkholderiaceae isolated from activated sludge collected in Shen Zhen, China.</title>
        <authorList>
            <person name="Wang X."/>
        </authorList>
    </citation>
    <scope>NUCLEOTIDE SEQUENCE</scope>
    <source>
        <strain evidence="2">DQS-5</strain>
    </source>
</reference>
<keyword evidence="3" id="KW-1185">Reference proteome</keyword>
<organism evidence="2 3">
    <name type="scientific">Parachitinimonas caeni</name>
    <dbReference type="NCBI Taxonomy" id="3031301"/>
    <lineage>
        <taxon>Bacteria</taxon>
        <taxon>Pseudomonadati</taxon>
        <taxon>Pseudomonadota</taxon>
        <taxon>Betaproteobacteria</taxon>
        <taxon>Neisseriales</taxon>
        <taxon>Chitinibacteraceae</taxon>
        <taxon>Parachitinimonas</taxon>
    </lineage>
</organism>
<dbReference type="PANTHER" id="PTHR48079">
    <property type="entry name" value="PROTEIN YEEZ"/>
    <property type="match status" value="1"/>
</dbReference>
<comment type="caution">
    <text evidence="2">The sequence shown here is derived from an EMBL/GenBank/DDBJ whole genome shotgun (WGS) entry which is preliminary data.</text>
</comment>
<dbReference type="Pfam" id="PF01370">
    <property type="entry name" value="Epimerase"/>
    <property type="match status" value="1"/>
</dbReference>
<feature type="domain" description="NAD-dependent epimerase/dehydratase" evidence="1">
    <location>
        <begin position="83"/>
        <end position="212"/>
    </location>
</feature>
<sequence>MRRILIVGSGDIAKRAIPWLCRRFKVFALIRSQENAADIRKLGAIPILGDLDRFSSLKRLSGLAEIVLHCAPPSNTSLIDHRTRRLLACLSAGGSLPCRVVYISTSGVYGNCGGALIPETRPTHPESDRAARRVAAEQQLRSWSKHSKAALCILRAPGIYAADRLPLARLAARTPAPIAEQDNYSNHIHAQDLATALCLASFRGRGGRSFNVNDDSKLKMAEWFDLVADAFDQPKPPRMPLTQLREALNPIQWSFIRESRRLDNRRVKKELGLRLAYRTPIDLLKEIQATISSKVDDVHAPTEQ</sequence>
<dbReference type="PANTHER" id="PTHR48079:SF6">
    <property type="entry name" value="NAD(P)-BINDING DOMAIN-CONTAINING PROTEIN-RELATED"/>
    <property type="match status" value="1"/>
</dbReference>
<dbReference type="InterPro" id="IPR051783">
    <property type="entry name" value="NAD(P)-dependent_oxidoreduct"/>
</dbReference>
<accession>A0ABT7DV98</accession>